<dbReference type="Proteomes" id="UP000473325">
    <property type="component" value="Unassembled WGS sequence"/>
</dbReference>
<evidence type="ECO:0000313" key="3">
    <source>
        <dbReference type="Proteomes" id="UP000473325"/>
    </source>
</evidence>
<protein>
    <submittedName>
        <fullName evidence="2">DUF222 domain-containing protein</fullName>
    </submittedName>
</protein>
<dbReference type="Pfam" id="PF02720">
    <property type="entry name" value="DUF222"/>
    <property type="match status" value="1"/>
</dbReference>
<feature type="domain" description="HNH nuclease" evidence="1">
    <location>
        <begin position="348"/>
        <end position="400"/>
    </location>
</feature>
<dbReference type="InterPro" id="IPR003615">
    <property type="entry name" value="HNH_nuc"/>
</dbReference>
<dbReference type="SMART" id="SM00507">
    <property type="entry name" value="HNHc"/>
    <property type="match status" value="1"/>
</dbReference>
<dbReference type="RefSeq" id="WP_160874399.1">
    <property type="nucleotide sequence ID" value="NZ_WUEK01000001.1"/>
</dbReference>
<evidence type="ECO:0000313" key="2">
    <source>
        <dbReference type="EMBL" id="MXG88205.1"/>
    </source>
</evidence>
<gene>
    <name evidence="2" type="ORF">GRQ65_01410</name>
</gene>
<dbReference type="InterPro" id="IPR003870">
    <property type="entry name" value="DUF222"/>
</dbReference>
<dbReference type="EMBL" id="WUEK01000001">
    <property type="protein sequence ID" value="MXG88205.1"/>
    <property type="molecule type" value="Genomic_DNA"/>
</dbReference>
<accession>A0A6L7EVI3</accession>
<reference evidence="2 3" key="1">
    <citation type="submission" date="2019-12" db="EMBL/GenBank/DDBJ databases">
        <authorList>
            <person name="Kun Z."/>
        </authorList>
    </citation>
    <scope>NUCLEOTIDE SEQUENCE [LARGE SCALE GENOMIC DNA]</scope>
    <source>
        <strain evidence="2 3">YIM 123512</strain>
    </source>
</reference>
<comment type="caution">
    <text evidence="2">The sequence shown here is derived from an EMBL/GenBank/DDBJ whole genome shotgun (WGS) entry which is preliminary data.</text>
</comment>
<dbReference type="AlphaFoldDB" id="A0A6L7EVI3"/>
<dbReference type="CDD" id="cd00085">
    <property type="entry name" value="HNHc"/>
    <property type="match status" value="1"/>
</dbReference>
<keyword evidence="3" id="KW-1185">Reference proteome</keyword>
<sequence>MAATTTPTHRVSRAVSGMRTAATDLAEVPVWTMDAAETEATLVELLRLRTQVESLSLRLLAHADALGVAGRAGAASTAHWYAHRTRLTRAQAHRETRAAAALQTHPATAEALATGALHLDQALAVTRAVDQLPDDLDRVDDTLRDRAEHELLDQAADFDARHLKTLGTHLVEVVAPDIAEAHTARLLQAEERAAAADQRLVLHDDGHGRVHGRFTLDATTGAMLRTALLAIAAPKHQSATHDTAQGPIPPRRPAPERMGAAFAEYVARYPATALPETGGLAATVMVTMTLADLLGHTDRPATLTNGHTISAAQARRIACEAGLLPAVLATDGRTVLDLGRTTRLFTSRQRLALAIRDRGCTTDGCDWPPAMTHAHHDTPWAAGGPTDLHNGRLLCPFHHTRAHDPAYRTEHLPGGKITFHRRE</sequence>
<evidence type="ECO:0000259" key="1">
    <source>
        <dbReference type="SMART" id="SM00507"/>
    </source>
</evidence>
<organism evidence="2 3">
    <name type="scientific">Nocardioides flavescens</name>
    <dbReference type="NCBI Taxonomy" id="2691959"/>
    <lineage>
        <taxon>Bacteria</taxon>
        <taxon>Bacillati</taxon>
        <taxon>Actinomycetota</taxon>
        <taxon>Actinomycetes</taxon>
        <taxon>Propionibacteriales</taxon>
        <taxon>Nocardioidaceae</taxon>
        <taxon>Nocardioides</taxon>
    </lineage>
</organism>
<name>A0A6L7EVI3_9ACTN</name>
<proteinExistence type="predicted"/>